<evidence type="ECO:0000256" key="7">
    <source>
        <dbReference type="ARBA" id="ARBA00022898"/>
    </source>
</evidence>
<comment type="subunit">
    <text evidence="3">Homodimer.</text>
</comment>
<name>A0AAV2AR55_9ARAC</name>
<evidence type="ECO:0000256" key="8">
    <source>
        <dbReference type="ARBA" id="ARBA00030923"/>
    </source>
</evidence>
<evidence type="ECO:0000313" key="10">
    <source>
        <dbReference type="EMBL" id="CAL1286235.1"/>
    </source>
</evidence>
<dbReference type="Gene3D" id="3.40.640.10">
    <property type="entry name" value="Type I PLP-dependent aspartate aminotransferase-like (Major domain)"/>
    <property type="match status" value="1"/>
</dbReference>
<evidence type="ECO:0000256" key="3">
    <source>
        <dbReference type="ARBA" id="ARBA00011738"/>
    </source>
</evidence>
<gene>
    <name evidence="10" type="ORF">LARSCL_LOCUS14128</name>
</gene>
<dbReference type="InterPro" id="IPR015422">
    <property type="entry name" value="PyrdxlP-dep_Trfase_small"/>
</dbReference>
<evidence type="ECO:0000256" key="5">
    <source>
        <dbReference type="ARBA" id="ARBA00022576"/>
    </source>
</evidence>
<reference evidence="10 11" key="1">
    <citation type="submission" date="2024-04" db="EMBL/GenBank/DDBJ databases">
        <authorList>
            <person name="Rising A."/>
            <person name="Reimegard J."/>
            <person name="Sonavane S."/>
            <person name="Akerstrom W."/>
            <person name="Nylinder S."/>
            <person name="Hedman E."/>
            <person name="Kallberg Y."/>
        </authorList>
    </citation>
    <scope>NUCLEOTIDE SEQUENCE [LARGE SCALE GENOMIC DNA]</scope>
</reference>
<dbReference type="InterPro" id="IPR004839">
    <property type="entry name" value="Aminotransferase_I/II_large"/>
</dbReference>
<dbReference type="EC" id="2.6.1.1" evidence="4"/>
<accession>A0AAV2AR55</accession>
<dbReference type="SUPFAM" id="SSF53383">
    <property type="entry name" value="PLP-dependent transferases"/>
    <property type="match status" value="1"/>
</dbReference>
<dbReference type="InterPro" id="IPR015421">
    <property type="entry name" value="PyrdxlP-dep_Trfase_major"/>
</dbReference>
<evidence type="ECO:0000256" key="4">
    <source>
        <dbReference type="ARBA" id="ARBA00012753"/>
    </source>
</evidence>
<keyword evidence="7" id="KW-0663">Pyridoxal phosphate</keyword>
<comment type="similarity">
    <text evidence="2">Belongs to the class-I pyridoxal-phosphate-dependent aminotransferase family.</text>
</comment>
<dbReference type="Gene3D" id="3.90.1150.10">
    <property type="entry name" value="Aspartate Aminotransferase, domain 1"/>
    <property type="match status" value="1"/>
</dbReference>
<dbReference type="GO" id="GO:0005829">
    <property type="term" value="C:cytosol"/>
    <property type="evidence" value="ECO:0007669"/>
    <property type="project" value="TreeGrafter"/>
</dbReference>
<evidence type="ECO:0000259" key="9">
    <source>
        <dbReference type="Pfam" id="PF00155"/>
    </source>
</evidence>
<organism evidence="10 11">
    <name type="scientific">Larinioides sclopetarius</name>
    <dbReference type="NCBI Taxonomy" id="280406"/>
    <lineage>
        <taxon>Eukaryota</taxon>
        <taxon>Metazoa</taxon>
        <taxon>Ecdysozoa</taxon>
        <taxon>Arthropoda</taxon>
        <taxon>Chelicerata</taxon>
        <taxon>Arachnida</taxon>
        <taxon>Araneae</taxon>
        <taxon>Araneomorphae</taxon>
        <taxon>Entelegynae</taxon>
        <taxon>Araneoidea</taxon>
        <taxon>Araneidae</taxon>
        <taxon>Larinioides</taxon>
    </lineage>
</organism>
<proteinExistence type="inferred from homology"/>
<evidence type="ECO:0000256" key="1">
    <source>
        <dbReference type="ARBA" id="ARBA00001933"/>
    </source>
</evidence>
<dbReference type="InterPro" id="IPR015424">
    <property type="entry name" value="PyrdxlP-dep_Trfase"/>
</dbReference>
<evidence type="ECO:0000256" key="6">
    <source>
        <dbReference type="ARBA" id="ARBA00022679"/>
    </source>
</evidence>
<dbReference type="GO" id="GO:0030170">
    <property type="term" value="F:pyridoxal phosphate binding"/>
    <property type="evidence" value="ECO:0007669"/>
    <property type="project" value="InterPro"/>
</dbReference>
<keyword evidence="6" id="KW-0808">Transferase</keyword>
<dbReference type="EMBL" id="CAXIEN010000200">
    <property type="protein sequence ID" value="CAL1286235.1"/>
    <property type="molecule type" value="Genomic_DNA"/>
</dbReference>
<protein>
    <recommendedName>
        <fullName evidence="4">aspartate transaminase</fullName>
        <ecNumber evidence="4">2.6.1.1</ecNumber>
    </recommendedName>
    <alternativeName>
        <fullName evidence="8">Transaminase A</fullName>
    </alternativeName>
</protein>
<dbReference type="AlphaFoldDB" id="A0AAV2AR55"/>
<dbReference type="PANTHER" id="PTHR11879">
    <property type="entry name" value="ASPARTATE AMINOTRANSFERASE"/>
    <property type="match status" value="1"/>
</dbReference>
<dbReference type="FunFam" id="3.40.640.10:FF:000066">
    <property type="entry name" value="Aspartate aminotransferase"/>
    <property type="match status" value="1"/>
</dbReference>
<keyword evidence="5" id="KW-0032">Aminotransferase</keyword>
<dbReference type="CDD" id="cd00609">
    <property type="entry name" value="AAT_like"/>
    <property type="match status" value="1"/>
</dbReference>
<dbReference type="Proteomes" id="UP001497382">
    <property type="component" value="Unassembled WGS sequence"/>
</dbReference>
<keyword evidence="11" id="KW-1185">Reference proteome</keyword>
<dbReference type="PRINTS" id="PR00799">
    <property type="entry name" value="TRANSAMINASE"/>
</dbReference>
<dbReference type="GO" id="GO:0006532">
    <property type="term" value="P:aspartate biosynthetic process"/>
    <property type="evidence" value="ECO:0007669"/>
    <property type="project" value="TreeGrafter"/>
</dbReference>
<dbReference type="Pfam" id="PF00155">
    <property type="entry name" value="Aminotran_1_2"/>
    <property type="match status" value="1"/>
</dbReference>
<dbReference type="FunFam" id="3.90.1150.10:FF:000001">
    <property type="entry name" value="Aspartate aminotransferase"/>
    <property type="match status" value="1"/>
</dbReference>
<dbReference type="PANTHER" id="PTHR11879:SF55">
    <property type="entry name" value="GLUTAMATE OXALOACETATE TRANSAMINASE 1, ISOFORM B"/>
    <property type="match status" value="1"/>
</dbReference>
<feature type="non-terminal residue" evidence="10">
    <location>
        <position position="1"/>
    </location>
</feature>
<dbReference type="NCBIfam" id="NF006719">
    <property type="entry name" value="PRK09257.1"/>
    <property type="match status" value="1"/>
</dbReference>
<feature type="domain" description="Aminotransferase class I/classII large" evidence="9">
    <location>
        <begin position="93"/>
        <end position="461"/>
    </location>
</feature>
<evidence type="ECO:0000313" key="11">
    <source>
        <dbReference type="Proteomes" id="UP001497382"/>
    </source>
</evidence>
<sequence length="473" mass="53581">TNEIEVRLHKTRKYKKSLSLCDILYRNLVENSIGRKLGLTPPTTMMSDMIYPYENGHPDVRLGDDSLFSTVEPAPPVEIFALHKAYHEDKSSQKVDLTIGAYRDEEGRPWVLPVVRQVEEEITSGQNLSHEYLGQLGLEELSSAATKLLLGSDSIALKQGRAFGVQTVGGTGALRVGAEFLVKCAKLKSFYMADPCWPSHHLVFPYAGFAVCRIYRYWHSMKKCLDIEGLLEDLRDAPPGSVVILHVCAHNPTGIDPSKDQWMRIADVMQERRLFPFFDCAYQGIASGDLEKDAWPVRYFVSRGLELLCAQSFSKNMGLYSERVGNLTLVFKDPEVIPNVRSHITMVIRGNYCNPPRHGAGIATRILNDNRLIDDWKKQLKTISIRIKRMRWALRTKLQELGTPGDWDHITRQIGMFCYSGLTEQQVKYLIQQYHIYLPTAGRVNICGLNDKNVEYVAKAINDAVLTFPSKDI</sequence>
<comment type="caution">
    <text evidence="10">The sequence shown here is derived from an EMBL/GenBank/DDBJ whole genome shotgun (WGS) entry which is preliminary data.</text>
</comment>
<dbReference type="InterPro" id="IPR000796">
    <property type="entry name" value="Asp_trans"/>
</dbReference>
<dbReference type="GO" id="GO:0004069">
    <property type="term" value="F:L-aspartate:2-oxoglutarate aminotransferase activity"/>
    <property type="evidence" value="ECO:0007669"/>
    <property type="project" value="UniProtKB-EC"/>
</dbReference>
<evidence type="ECO:0000256" key="2">
    <source>
        <dbReference type="ARBA" id="ARBA00007441"/>
    </source>
</evidence>
<comment type="cofactor">
    <cofactor evidence="1">
        <name>pyridoxal 5'-phosphate</name>
        <dbReference type="ChEBI" id="CHEBI:597326"/>
    </cofactor>
</comment>